<name>A0A9D4QFA4_RHISA</name>
<keyword evidence="2" id="KW-1185">Reference proteome</keyword>
<dbReference type="GO" id="GO:0005886">
    <property type="term" value="C:plasma membrane"/>
    <property type="evidence" value="ECO:0007669"/>
    <property type="project" value="TreeGrafter"/>
</dbReference>
<dbReference type="PANTHER" id="PTHR11733">
    <property type="entry name" value="ZINC METALLOPROTEASE FAMILY M13 NEPRILYSIN-RELATED"/>
    <property type="match status" value="1"/>
</dbReference>
<reference evidence="1" key="2">
    <citation type="submission" date="2021-09" db="EMBL/GenBank/DDBJ databases">
        <authorList>
            <person name="Jia N."/>
            <person name="Wang J."/>
            <person name="Shi W."/>
            <person name="Du L."/>
            <person name="Sun Y."/>
            <person name="Zhan W."/>
            <person name="Jiang J."/>
            <person name="Wang Q."/>
            <person name="Zhang B."/>
            <person name="Ji P."/>
            <person name="Sakyi L.B."/>
            <person name="Cui X."/>
            <person name="Yuan T."/>
            <person name="Jiang B."/>
            <person name="Yang W."/>
            <person name="Lam T.T.-Y."/>
            <person name="Chang Q."/>
            <person name="Ding S."/>
            <person name="Wang X."/>
            <person name="Zhu J."/>
            <person name="Ruan X."/>
            <person name="Zhao L."/>
            <person name="Wei J."/>
            <person name="Que T."/>
            <person name="Du C."/>
            <person name="Cheng J."/>
            <person name="Dai P."/>
            <person name="Han X."/>
            <person name="Huang E."/>
            <person name="Gao Y."/>
            <person name="Liu J."/>
            <person name="Shao H."/>
            <person name="Ye R."/>
            <person name="Li L."/>
            <person name="Wei W."/>
            <person name="Wang X."/>
            <person name="Wang C."/>
            <person name="Huo Q."/>
            <person name="Li W."/>
            <person name="Guo W."/>
            <person name="Chen H."/>
            <person name="Chen S."/>
            <person name="Zhou L."/>
            <person name="Zhou L."/>
            <person name="Ni X."/>
            <person name="Tian J."/>
            <person name="Zhou Y."/>
            <person name="Sheng Y."/>
            <person name="Liu T."/>
            <person name="Pan Y."/>
            <person name="Xia L."/>
            <person name="Li J."/>
            <person name="Zhao F."/>
            <person name="Cao W."/>
        </authorList>
    </citation>
    <scope>NUCLEOTIDE SEQUENCE</scope>
    <source>
        <strain evidence="1">Rsan-2018</strain>
        <tissue evidence="1">Larvae</tissue>
    </source>
</reference>
<evidence type="ECO:0008006" key="3">
    <source>
        <dbReference type="Google" id="ProtNLM"/>
    </source>
</evidence>
<reference evidence="1" key="1">
    <citation type="journal article" date="2020" name="Cell">
        <title>Large-Scale Comparative Analyses of Tick Genomes Elucidate Their Genetic Diversity and Vector Capacities.</title>
        <authorList>
            <consortium name="Tick Genome and Microbiome Consortium (TIGMIC)"/>
            <person name="Jia N."/>
            <person name="Wang J."/>
            <person name="Shi W."/>
            <person name="Du L."/>
            <person name="Sun Y."/>
            <person name="Zhan W."/>
            <person name="Jiang J.F."/>
            <person name="Wang Q."/>
            <person name="Zhang B."/>
            <person name="Ji P."/>
            <person name="Bell-Sakyi L."/>
            <person name="Cui X.M."/>
            <person name="Yuan T.T."/>
            <person name="Jiang B.G."/>
            <person name="Yang W.F."/>
            <person name="Lam T.T."/>
            <person name="Chang Q.C."/>
            <person name="Ding S.J."/>
            <person name="Wang X.J."/>
            <person name="Zhu J.G."/>
            <person name="Ruan X.D."/>
            <person name="Zhao L."/>
            <person name="Wei J.T."/>
            <person name="Ye R.Z."/>
            <person name="Que T.C."/>
            <person name="Du C.H."/>
            <person name="Zhou Y.H."/>
            <person name="Cheng J.X."/>
            <person name="Dai P.F."/>
            <person name="Guo W.B."/>
            <person name="Han X.H."/>
            <person name="Huang E.J."/>
            <person name="Li L.F."/>
            <person name="Wei W."/>
            <person name="Gao Y.C."/>
            <person name="Liu J.Z."/>
            <person name="Shao H.Z."/>
            <person name="Wang X."/>
            <person name="Wang C.C."/>
            <person name="Yang T.C."/>
            <person name="Huo Q.B."/>
            <person name="Li W."/>
            <person name="Chen H.Y."/>
            <person name="Chen S.E."/>
            <person name="Zhou L.G."/>
            <person name="Ni X.B."/>
            <person name="Tian J.H."/>
            <person name="Sheng Y."/>
            <person name="Liu T."/>
            <person name="Pan Y.S."/>
            <person name="Xia L.Y."/>
            <person name="Li J."/>
            <person name="Zhao F."/>
            <person name="Cao W.C."/>
        </authorList>
    </citation>
    <scope>NUCLEOTIDE SEQUENCE</scope>
    <source>
        <strain evidence="1">Rsan-2018</strain>
    </source>
</reference>
<sequence>MATARYLREPAASTQHQCLSETCHRYEELLSNAMDPEAHPCDNFYAHVCGTWIKTGKKPVYEFLSTYYKIYRHVDTNHAKQHFRVSYESLAPMNETRLNHLFNDFIAMMRFMGNHLPMTDSGKSSGNPANFLAWTPSVPESRWDAQTRRFLNSPLRNLTGCFVDNVGGFKATFELHRAFDEEKMANFVGFFAVQTLVGFTNIHLLESFYGASDVATEEQRKACVMTAYQTFAYAIDSFLQKGTEGAQQDLNTLVNWTTAAFGRLLKSADNTSVLVGNAKPEPQPTNLDDAFSILNSSSRMAVDKIYAAPSKAQAPLSNSINVSAYMQGREQLVSVSGQPSQTLYASYQAFDASVFNGFRVNPQLLAFPWYEPDAHVGVLLGGLGAKLAAATFYDYVDSTGSNSTVYAENQVCLSAANNASGGATVPDIYVDLQGAVAAAAVVADVYKEVARKDDPKWTGREPPPPWTSESVTFVFFCWLNCGDSERGLHMCNAPVMHNRDFARVFGCPAGSRMNPVKKCQMRLQPS</sequence>
<proteinExistence type="predicted"/>
<dbReference type="PROSITE" id="PS51885">
    <property type="entry name" value="NEPRILYSIN"/>
    <property type="match status" value="1"/>
</dbReference>
<dbReference type="PANTHER" id="PTHR11733:SF241">
    <property type="entry name" value="GH26575P-RELATED"/>
    <property type="match status" value="1"/>
</dbReference>
<evidence type="ECO:0000313" key="2">
    <source>
        <dbReference type="Proteomes" id="UP000821837"/>
    </source>
</evidence>
<dbReference type="AlphaFoldDB" id="A0A9D4QFA4"/>
<dbReference type="Gene3D" id="3.40.390.10">
    <property type="entry name" value="Collagenase (Catalytic Domain)"/>
    <property type="match status" value="2"/>
</dbReference>
<dbReference type="SUPFAM" id="SSF55486">
    <property type="entry name" value="Metalloproteases ('zincins'), catalytic domain"/>
    <property type="match status" value="1"/>
</dbReference>
<dbReference type="InterPro" id="IPR000718">
    <property type="entry name" value="Peptidase_M13"/>
</dbReference>
<dbReference type="GO" id="GO:0016485">
    <property type="term" value="P:protein processing"/>
    <property type="evidence" value="ECO:0007669"/>
    <property type="project" value="TreeGrafter"/>
</dbReference>
<comment type="caution">
    <text evidence="1">The sequence shown here is derived from an EMBL/GenBank/DDBJ whole genome shotgun (WGS) entry which is preliminary data.</text>
</comment>
<dbReference type="VEuPathDB" id="VectorBase:RSAN_042473"/>
<dbReference type="EMBL" id="JABSTV010001246">
    <property type="protein sequence ID" value="KAH7976099.1"/>
    <property type="molecule type" value="Genomic_DNA"/>
</dbReference>
<evidence type="ECO:0000313" key="1">
    <source>
        <dbReference type="EMBL" id="KAH7976099.1"/>
    </source>
</evidence>
<dbReference type="GO" id="GO:0004222">
    <property type="term" value="F:metalloendopeptidase activity"/>
    <property type="evidence" value="ECO:0007669"/>
    <property type="project" value="InterPro"/>
</dbReference>
<protein>
    <recommendedName>
        <fullName evidence="3">Endothelin-converting enzyme 1</fullName>
    </recommendedName>
</protein>
<organism evidence="1 2">
    <name type="scientific">Rhipicephalus sanguineus</name>
    <name type="common">Brown dog tick</name>
    <name type="synonym">Ixodes sanguineus</name>
    <dbReference type="NCBI Taxonomy" id="34632"/>
    <lineage>
        <taxon>Eukaryota</taxon>
        <taxon>Metazoa</taxon>
        <taxon>Ecdysozoa</taxon>
        <taxon>Arthropoda</taxon>
        <taxon>Chelicerata</taxon>
        <taxon>Arachnida</taxon>
        <taxon>Acari</taxon>
        <taxon>Parasitiformes</taxon>
        <taxon>Ixodida</taxon>
        <taxon>Ixodoidea</taxon>
        <taxon>Ixodidae</taxon>
        <taxon>Rhipicephalinae</taxon>
        <taxon>Rhipicephalus</taxon>
        <taxon>Rhipicephalus</taxon>
    </lineage>
</organism>
<dbReference type="InterPro" id="IPR024079">
    <property type="entry name" value="MetalloPept_cat_dom_sf"/>
</dbReference>
<dbReference type="Proteomes" id="UP000821837">
    <property type="component" value="Chromosome 10"/>
</dbReference>
<dbReference type="VEuPathDB" id="VectorBase:RSAN_044298"/>
<gene>
    <name evidence="1" type="ORF">HPB52_008640</name>
</gene>
<accession>A0A9D4QFA4</accession>